<keyword evidence="4" id="KW-0723">Serine/threonine-protein kinase</keyword>
<evidence type="ECO:0000256" key="5">
    <source>
        <dbReference type="ARBA" id="ARBA00022553"/>
    </source>
</evidence>
<dbReference type="STRING" id="35608.A0A2U1KF94"/>
<dbReference type="EC" id="2.7.11.1" evidence="2"/>
<dbReference type="GO" id="GO:0005524">
    <property type="term" value="F:ATP binding"/>
    <property type="evidence" value="ECO:0007669"/>
    <property type="project" value="UniProtKB-UniRule"/>
</dbReference>
<organism evidence="22 23">
    <name type="scientific">Artemisia annua</name>
    <name type="common">Sweet wormwood</name>
    <dbReference type="NCBI Taxonomy" id="35608"/>
    <lineage>
        <taxon>Eukaryota</taxon>
        <taxon>Viridiplantae</taxon>
        <taxon>Streptophyta</taxon>
        <taxon>Embryophyta</taxon>
        <taxon>Tracheophyta</taxon>
        <taxon>Spermatophyta</taxon>
        <taxon>Magnoliopsida</taxon>
        <taxon>eudicotyledons</taxon>
        <taxon>Gunneridae</taxon>
        <taxon>Pentapetalae</taxon>
        <taxon>asterids</taxon>
        <taxon>campanulids</taxon>
        <taxon>Asterales</taxon>
        <taxon>Asteraceae</taxon>
        <taxon>Asteroideae</taxon>
        <taxon>Anthemideae</taxon>
        <taxon>Artemisiinae</taxon>
        <taxon>Artemisia</taxon>
    </lineage>
</organism>
<dbReference type="SMART" id="SM00220">
    <property type="entry name" value="S_TKc"/>
    <property type="match status" value="2"/>
</dbReference>
<evidence type="ECO:0000256" key="9">
    <source>
        <dbReference type="ARBA" id="ARBA00022729"/>
    </source>
</evidence>
<reference evidence="22 23" key="1">
    <citation type="journal article" date="2018" name="Mol. Plant">
        <title>The genome of Artemisia annua provides insight into the evolution of Asteraceae family and artemisinin biosynthesis.</title>
        <authorList>
            <person name="Shen Q."/>
            <person name="Zhang L."/>
            <person name="Liao Z."/>
            <person name="Wang S."/>
            <person name="Yan T."/>
            <person name="Shi P."/>
            <person name="Liu M."/>
            <person name="Fu X."/>
            <person name="Pan Q."/>
            <person name="Wang Y."/>
            <person name="Lv Z."/>
            <person name="Lu X."/>
            <person name="Zhang F."/>
            <person name="Jiang W."/>
            <person name="Ma Y."/>
            <person name="Chen M."/>
            <person name="Hao X."/>
            <person name="Li L."/>
            <person name="Tang Y."/>
            <person name="Lv G."/>
            <person name="Zhou Y."/>
            <person name="Sun X."/>
            <person name="Brodelius P.E."/>
            <person name="Rose J.K.C."/>
            <person name="Tang K."/>
        </authorList>
    </citation>
    <scope>NUCLEOTIDE SEQUENCE [LARGE SCALE GENOMIC DNA]</scope>
    <source>
        <strain evidence="23">cv. Huhao1</strain>
        <tissue evidence="22">Leaf</tissue>
    </source>
</reference>
<dbReference type="PANTHER" id="PTHR27003:SF471">
    <property type="entry name" value="VASCULAR ENDOTHELIAL GROWTH FACTOR RECEPTOR 2 (VEGFR2)-RELATED"/>
    <property type="match status" value="1"/>
</dbReference>
<protein>
    <recommendedName>
        <fullName evidence="2">non-specific serine/threonine protein kinase</fullName>
        <ecNumber evidence="2">2.7.11.1</ecNumber>
    </recommendedName>
</protein>
<dbReference type="GO" id="GO:0004674">
    <property type="term" value="F:protein serine/threonine kinase activity"/>
    <property type="evidence" value="ECO:0007669"/>
    <property type="project" value="UniProtKB-KW"/>
</dbReference>
<dbReference type="OrthoDB" id="633211at2759"/>
<evidence type="ECO:0000256" key="3">
    <source>
        <dbReference type="ARBA" id="ARBA00022475"/>
    </source>
</evidence>
<comment type="subcellular location">
    <subcellularLocation>
        <location evidence="1">Cell membrane</location>
        <topology evidence="1">Single-pass membrane protein</topology>
    </subcellularLocation>
</comment>
<dbReference type="InterPro" id="IPR000719">
    <property type="entry name" value="Prot_kinase_dom"/>
</dbReference>
<evidence type="ECO:0000256" key="16">
    <source>
        <dbReference type="ARBA" id="ARBA00023170"/>
    </source>
</evidence>
<dbReference type="PROSITE" id="PS00107">
    <property type="entry name" value="PROTEIN_KINASE_ATP"/>
    <property type="match status" value="1"/>
</dbReference>
<dbReference type="PROSITE" id="PS00108">
    <property type="entry name" value="PROTEIN_KINASE_ST"/>
    <property type="match status" value="1"/>
</dbReference>
<dbReference type="FunFam" id="3.30.200.20:FF:000039">
    <property type="entry name" value="receptor-like protein kinase FERONIA"/>
    <property type="match status" value="1"/>
</dbReference>
<evidence type="ECO:0000256" key="7">
    <source>
        <dbReference type="ARBA" id="ARBA00022679"/>
    </source>
</evidence>
<evidence type="ECO:0000313" key="22">
    <source>
        <dbReference type="EMBL" id="PWA35454.1"/>
    </source>
</evidence>
<dbReference type="EMBL" id="PKPP01019986">
    <property type="protein sequence ID" value="PWA35454.1"/>
    <property type="molecule type" value="Genomic_DNA"/>
</dbReference>
<evidence type="ECO:0000256" key="1">
    <source>
        <dbReference type="ARBA" id="ARBA00004162"/>
    </source>
</evidence>
<dbReference type="InterPro" id="IPR045272">
    <property type="entry name" value="ANXUR1/2-like"/>
</dbReference>
<dbReference type="SUPFAM" id="SSF56112">
    <property type="entry name" value="Protein kinase-like (PK-like)"/>
    <property type="match status" value="4"/>
</dbReference>
<evidence type="ECO:0000256" key="11">
    <source>
        <dbReference type="ARBA" id="ARBA00022741"/>
    </source>
</evidence>
<keyword evidence="11 20" id="KW-0547">Nucleotide-binding</keyword>
<evidence type="ECO:0000256" key="12">
    <source>
        <dbReference type="ARBA" id="ARBA00022777"/>
    </source>
</evidence>
<keyword evidence="14" id="KW-1133">Transmembrane helix</keyword>
<keyword evidence="8" id="KW-0812">Transmembrane</keyword>
<keyword evidence="3" id="KW-1003">Cell membrane</keyword>
<comment type="catalytic activity">
    <reaction evidence="19">
        <text>L-seryl-[protein] + ATP = O-phospho-L-seryl-[protein] + ADP + H(+)</text>
        <dbReference type="Rhea" id="RHEA:17989"/>
        <dbReference type="Rhea" id="RHEA-COMP:9863"/>
        <dbReference type="Rhea" id="RHEA-COMP:11604"/>
        <dbReference type="ChEBI" id="CHEBI:15378"/>
        <dbReference type="ChEBI" id="CHEBI:29999"/>
        <dbReference type="ChEBI" id="CHEBI:30616"/>
        <dbReference type="ChEBI" id="CHEBI:83421"/>
        <dbReference type="ChEBI" id="CHEBI:456216"/>
        <dbReference type="EC" id="2.7.11.1"/>
    </reaction>
</comment>
<dbReference type="Pfam" id="PF07714">
    <property type="entry name" value="PK_Tyr_Ser-Thr"/>
    <property type="match status" value="3"/>
</dbReference>
<keyword evidence="15" id="KW-0472">Membrane</keyword>
<evidence type="ECO:0000256" key="2">
    <source>
        <dbReference type="ARBA" id="ARBA00012513"/>
    </source>
</evidence>
<feature type="binding site" evidence="20">
    <location>
        <position position="992"/>
    </location>
    <ligand>
        <name>ATP</name>
        <dbReference type="ChEBI" id="CHEBI:30616"/>
    </ligand>
</feature>
<keyword evidence="23" id="KW-1185">Reference proteome</keyword>
<evidence type="ECO:0000256" key="19">
    <source>
        <dbReference type="ARBA" id="ARBA00048679"/>
    </source>
</evidence>
<keyword evidence="5" id="KW-0597">Phosphoprotein</keyword>
<keyword evidence="17" id="KW-0325">Glycoprotein</keyword>
<evidence type="ECO:0000256" key="8">
    <source>
        <dbReference type="ARBA" id="ARBA00022692"/>
    </source>
</evidence>
<name>A0A2U1KF94_ARTAN</name>
<dbReference type="GO" id="GO:0005886">
    <property type="term" value="C:plasma membrane"/>
    <property type="evidence" value="ECO:0007669"/>
    <property type="project" value="UniProtKB-SubCell"/>
</dbReference>
<dbReference type="Pfam" id="PF00069">
    <property type="entry name" value="Pkinase"/>
    <property type="match status" value="1"/>
</dbReference>
<keyword evidence="9" id="KW-0732">Signal</keyword>
<keyword evidence="12 22" id="KW-0418">Kinase</keyword>
<keyword evidence="6" id="KW-0433">Leucine-rich repeat</keyword>
<dbReference type="PROSITE" id="PS50011">
    <property type="entry name" value="PROTEIN_KINASE_DOM"/>
    <property type="match status" value="4"/>
</dbReference>
<evidence type="ECO:0000256" key="18">
    <source>
        <dbReference type="ARBA" id="ARBA00047899"/>
    </source>
</evidence>
<dbReference type="GO" id="GO:0004714">
    <property type="term" value="F:transmembrane receptor protein tyrosine kinase activity"/>
    <property type="evidence" value="ECO:0007669"/>
    <property type="project" value="InterPro"/>
</dbReference>
<dbReference type="InterPro" id="IPR008271">
    <property type="entry name" value="Ser/Thr_kinase_AS"/>
</dbReference>
<evidence type="ECO:0000256" key="17">
    <source>
        <dbReference type="ARBA" id="ARBA00023180"/>
    </source>
</evidence>
<dbReference type="Pfam" id="PF14299">
    <property type="entry name" value="PP2"/>
    <property type="match status" value="1"/>
</dbReference>
<dbReference type="Gene3D" id="1.10.510.10">
    <property type="entry name" value="Transferase(Phosphotransferase) domain 1"/>
    <property type="match status" value="4"/>
</dbReference>
<proteinExistence type="predicted"/>
<evidence type="ECO:0000256" key="14">
    <source>
        <dbReference type="ARBA" id="ARBA00022989"/>
    </source>
</evidence>
<evidence type="ECO:0000256" key="4">
    <source>
        <dbReference type="ARBA" id="ARBA00022527"/>
    </source>
</evidence>
<comment type="catalytic activity">
    <reaction evidence="18">
        <text>L-threonyl-[protein] + ATP = O-phospho-L-threonyl-[protein] + ADP + H(+)</text>
        <dbReference type="Rhea" id="RHEA:46608"/>
        <dbReference type="Rhea" id="RHEA-COMP:11060"/>
        <dbReference type="Rhea" id="RHEA-COMP:11605"/>
        <dbReference type="ChEBI" id="CHEBI:15378"/>
        <dbReference type="ChEBI" id="CHEBI:30013"/>
        <dbReference type="ChEBI" id="CHEBI:30616"/>
        <dbReference type="ChEBI" id="CHEBI:61977"/>
        <dbReference type="ChEBI" id="CHEBI:456216"/>
        <dbReference type="EC" id="2.7.11.1"/>
    </reaction>
</comment>
<dbReference type="InterPro" id="IPR011009">
    <property type="entry name" value="Kinase-like_dom_sf"/>
</dbReference>
<keyword evidence="10" id="KW-0677">Repeat</keyword>
<comment type="caution">
    <text evidence="22">The sequence shown here is derived from an EMBL/GenBank/DDBJ whole genome shotgun (WGS) entry which is preliminary data.</text>
</comment>
<evidence type="ECO:0000256" key="13">
    <source>
        <dbReference type="ARBA" id="ARBA00022840"/>
    </source>
</evidence>
<dbReference type="GO" id="GO:0009506">
    <property type="term" value="C:plasmodesma"/>
    <property type="evidence" value="ECO:0007669"/>
    <property type="project" value="TreeGrafter"/>
</dbReference>
<evidence type="ECO:0000256" key="15">
    <source>
        <dbReference type="ARBA" id="ARBA00023136"/>
    </source>
</evidence>
<dbReference type="Proteomes" id="UP000245207">
    <property type="component" value="Unassembled WGS sequence"/>
</dbReference>
<dbReference type="InterPro" id="IPR025886">
    <property type="entry name" value="PP2-like"/>
</dbReference>
<sequence length="1460" mass="168468">MSSPSYDHLAHLKIPLESILSATNNFADTNSIGEADLVNHYKGQLVWSGELIKIHAHRWSNKEWDDEKEQEFWMEISLLSTLKHKNLVSLVGFCYENGEKIIINMYENRGSLDNSLSYPMRLTWVRRLEICVGLANALSYIHYDELRDFSVIHRNIGSGTVLLNDNWEPKLSAFRLSMKIKASERRHSFHVDKVWDREGYTDPTYLETKSLSHKSDIYSFGVVLFELLCGRKSKSDDQDNKYLVPMAIFHYRENLLDDIIDPDLLEQMDPQSFNIFTETAYDCLNEERSQRPNIDEIVSRLEKALELQLACDNEPGSLTSISTRVESHVSKKTKSFLDDLSHFKLNFQDIESATNNFDVENIIEKVKLGTIYKGCLEQFIDIVVKRFYSNCIEDESKRFWTEVLMLSSLRHKNLVSLIGFYESKDNKIIIYKKEANRSLNEYLSDQTLTWMQRLKICVGVANALSYLHYDPGRDFSVIHCNIMSSNILLDDNWKPKLSGFELSLKNTVARRHRLLLTRDVVKNVYMDPKYKKTGGVTHTSQMSIHSMDPDAFKIFSETAYWCLQEERADRPYIDQVVKRLDKALKHQLKRENPELPENAVDDTSSNHLKLKNLEHLKIRLHDIEMATENFAEKNCIGSGGFAMVYKGQLEHFDSSNSSSIQGKNKCDLPKKRSTVAIKRMHNSSAERGFIAEIEILTCCKHENIISLLGFCDEDPDHMILVYELASKGSLEDYLGNSDKMTNFTWVQRLKICLDIAHGLNYIHTNLQDRKKIIHRDIKSANILLDENWAAKITDFGLSIFHPENQAASTINTDMIAGTAMYLDPEYQKYGRLHKKSDIYSFGVVLFEILSGKLAYDGIFTDVNGNGIAPIARDHFEKGTLMEIVDHKIKEETNEHVFSLIIGPNEESLLTFSKIAFQCIAVTQVERPSIDVVINELKKALYCQENHKDNLKLSLQDIKLATKSFNQDNLIGHGDFGKVYKCHTHGHNIIAAKRLGRKSAEGEAEFKTELEILMEHKHENVIVLAGYCDEEDEKIILYEYASRGSLDKYLSDDSLTWVKRLKICIDIAIGLEFLHGTISSPEMVIHRDINSSNILLFDDWKAKISDFGLSLVCPVNQDAVIDNVRGTTGYQDPLYSKTGFLTKECDIFSLGAVLFDLLCGKLSSEKLDDEYLYLPFLAKQHYHFGKLDKLVFEGIKAQIAPQSYITFTRIAFQCLHHRRERRPTADEVVIQLKKSLEFQEDYEKWEPKLPKDYKEIIEMSKCPEIYSTIKKEDLYNIFSKGILLQQDKVLLSFDGNRKRNKMVSATTFSYINSCPRKSQYLPESRFDTIVEMSDISNLNINIKTNAQFLSLDVVFGVYLVFKFCDSKNFSSKLAYVNLNFKKGTESRHAYFATWRDKEWMMIELDRYSNQKEEVVFEFLLESFSTYQYGDGAIYVEGIEFRAIEKHTKYLMKMFYMHVIVG</sequence>
<feature type="domain" description="Protein kinase" evidence="21">
    <location>
        <begin position="357"/>
        <end position="618"/>
    </location>
</feature>
<evidence type="ECO:0000256" key="6">
    <source>
        <dbReference type="ARBA" id="ARBA00022614"/>
    </source>
</evidence>
<evidence type="ECO:0000313" key="23">
    <source>
        <dbReference type="Proteomes" id="UP000245207"/>
    </source>
</evidence>
<keyword evidence="16" id="KW-0675">Receptor</keyword>
<dbReference type="PANTHER" id="PTHR27003">
    <property type="entry name" value="OS07G0166700 PROTEIN"/>
    <property type="match status" value="1"/>
</dbReference>
<keyword evidence="7" id="KW-0808">Transferase</keyword>
<dbReference type="InterPro" id="IPR017441">
    <property type="entry name" value="Protein_kinase_ATP_BS"/>
</dbReference>
<keyword evidence="13 20" id="KW-0067">ATP-binding</keyword>
<feature type="domain" description="Protein kinase" evidence="21">
    <location>
        <begin position="630"/>
        <end position="940"/>
    </location>
</feature>
<accession>A0A2U1KF94</accession>
<dbReference type="InterPro" id="IPR001245">
    <property type="entry name" value="Ser-Thr/Tyr_kinase_cat_dom"/>
</dbReference>
<gene>
    <name evidence="22" type="ORF">CTI12_AA609350</name>
</gene>
<evidence type="ECO:0000256" key="20">
    <source>
        <dbReference type="PROSITE-ProRule" id="PRU10141"/>
    </source>
</evidence>
<evidence type="ECO:0000259" key="21">
    <source>
        <dbReference type="PROSITE" id="PS50011"/>
    </source>
</evidence>
<dbReference type="Gene3D" id="3.30.200.20">
    <property type="entry name" value="Phosphorylase Kinase, domain 1"/>
    <property type="match status" value="4"/>
</dbReference>
<feature type="domain" description="Protein kinase" evidence="21">
    <location>
        <begin position="26"/>
        <end position="305"/>
    </location>
</feature>
<evidence type="ECO:0000256" key="10">
    <source>
        <dbReference type="ARBA" id="ARBA00022737"/>
    </source>
</evidence>
<feature type="domain" description="Protein kinase" evidence="21">
    <location>
        <begin position="964"/>
        <end position="1235"/>
    </location>
</feature>
<dbReference type="FunFam" id="1.10.510.10:FF:000358">
    <property type="entry name" value="Putative leucine-rich repeat receptor-like serine/threonine-protein kinase"/>
    <property type="match status" value="1"/>
</dbReference>